<feature type="domain" description="Gfo/Idh/MocA-like oxidoreductase N-terminal" evidence="1">
    <location>
        <begin position="18"/>
        <end position="146"/>
    </location>
</feature>
<evidence type="ECO:0000313" key="4">
    <source>
        <dbReference type="Proteomes" id="UP000324209"/>
    </source>
</evidence>
<dbReference type="PANTHER" id="PTHR43708">
    <property type="entry name" value="CONSERVED EXPRESSED OXIDOREDUCTASE (EUROFUNG)"/>
    <property type="match status" value="1"/>
</dbReference>
<dbReference type="Pfam" id="PF01408">
    <property type="entry name" value="GFO_IDH_MocA"/>
    <property type="match status" value="1"/>
</dbReference>
<accession>A0A5C1QMP5</accession>
<feature type="domain" description="GFO/IDH/MocA-like oxidoreductase" evidence="2">
    <location>
        <begin position="156"/>
        <end position="288"/>
    </location>
</feature>
<dbReference type="InterPro" id="IPR000683">
    <property type="entry name" value="Gfo/Idh/MocA-like_OxRdtase_N"/>
</dbReference>
<dbReference type="InterPro" id="IPR051317">
    <property type="entry name" value="Gfo/Idh/MocA_oxidoreduct"/>
</dbReference>
<sequence length="394" mass="42441">MSKDGYNPALHHLNRRLRLAVIGGGPGSFIGGMHRQAARLTDCYDLVAAAVSTRSERAFEGGKALGLPEDRIFNDGLELIKTEASRTDGAEIIAIMTPNDSHFLYATAALKAGMDVICDKPMTNTIEEAEKLVGIVKETNRIFRLTHNYTGYPMTRQARAMVEAGEIGEIRLIQIEYVQGGKADESTPDPQGTNAPWRYRTDKGGPSLVMGDIGTHAHNLIRYVTGMEVKEVAAEAGAIVPGRVIHDYTGALLKMENGARGSFWVTQAAAGVENSLQFRISGTKGSLEWGQEIPQRLFFKPLGRPAEIRTPNGPGTLPLSAYASHIVAGHPEGFPDGFANIYRDAAEAVAAKRAGSSPRPEALTCPDEKDGLAGLRFVQAVLKSSADKSAWTEV</sequence>
<dbReference type="SUPFAM" id="SSF55347">
    <property type="entry name" value="Glyceraldehyde-3-phosphate dehydrogenase-like, C-terminal domain"/>
    <property type="match status" value="1"/>
</dbReference>
<organism evidence="3 4">
    <name type="scientific">Oceanispirochaeta crateris</name>
    <dbReference type="NCBI Taxonomy" id="2518645"/>
    <lineage>
        <taxon>Bacteria</taxon>
        <taxon>Pseudomonadati</taxon>
        <taxon>Spirochaetota</taxon>
        <taxon>Spirochaetia</taxon>
        <taxon>Spirochaetales</taxon>
        <taxon>Spirochaetaceae</taxon>
        <taxon>Oceanispirochaeta</taxon>
    </lineage>
</organism>
<reference evidence="3 4" key="1">
    <citation type="submission" date="2019-02" db="EMBL/GenBank/DDBJ databases">
        <title>Complete Genome Sequence and Methylome Analysis of free living Spirochaetas.</title>
        <authorList>
            <person name="Fomenkov A."/>
            <person name="Dubinina G."/>
            <person name="Leshcheva N."/>
            <person name="Mikheeva N."/>
            <person name="Grabovich M."/>
            <person name="Vincze T."/>
            <person name="Roberts R.J."/>
        </authorList>
    </citation>
    <scope>NUCLEOTIDE SEQUENCE [LARGE SCALE GENOMIC DNA]</scope>
    <source>
        <strain evidence="3 4">K2</strain>
    </source>
</reference>
<evidence type="ECO:0000313" key="3">
    <source>
        <dbReference type="EMBL" id="QEN09365.1"/>
    </source>
</evidence>
<proteinExistence type="predicted"/>
<protein>
    <submittedName>
        <fullName evidence="3">Gfo/Idh/MocA family oxidoreductase</fullName>
    </submittedName>
</protein>
<keyword evidence="4" id="KW-1185">Reference proteome</keyword>
<dbReference type="InterPro" id="IPR036291">
    <property type="entry name" value="NAD(P)-bd_dom_sf"/>
</dbReference>
<dbReference type="SUPFAM" id="SSF51735">
    <property type="entry name" value="NAD(P)-binding Rossmann-fold domains"/>
    <property type="match status" value="1"/>
</dbReference>
<dbReference type="RefSeq" id="WP_149487440.1">
    <property type="nucleotide sequence ID" value="NZ_CP036150.1"/>
</dbReference>
<dbReference type="KEGG" id="ock:EXM22_15780"/>
<evidence type="ECO:0000259" key="1">
    <source>
        <dbReference type="Pfam" id="PF01408"/>
    </source>
</evidence>
<dbReference type="Gene3D" id="3.30.360.10">
    <property type="entry name" value="Dihydrodipicolinate Reductase, domain 2"/>
    <property type="match status" value="1"/>
</dbReference>
<evidence type="ECO:0000259" key="2">
    <source>
        <dbReference type="Pfam" id="PF22725"/>
    </source>
</evidence>
<dbReference type="PANTHER" id="PTHR43708:SF3">
    <property type="entry name" value="OXIDOREDUCTASE"/>
    <property type="match status" value="1"/>
</dbReference>
<gene>
    <name evidence="3" type="ORF">EXM22_15780</name>
</gene>
<dbReference type="Gene3D" id="3.40.50.720">
    <property type="entry name" value="NAD(P)-binding Rossmann-like Domain"/>
    <property type="match status" value="1"/>
</dbReference>
<name>A0A5C1QMP5_9SPIO</name>
<dbReference type="AlphaFoldDB" id="A0A5C1QMP5"/>
<dbReference type="OrthoDB" id="9815825at2"/>
<dbReference type="EMBL" id="CP036150">
    <property type="protein sequence ID" value="QEN09365.1"/>
    <property type="molecule type" value="Genomic_DNA"/>
</dbReference>
<dbReference type="Pfam" id="PF22725">
    <property type="entry name" value="GFO_IDH_MocA_C3"/>
    <property type="match status" value="1"/>
</dbReference>
<dbReference type="InterPro" id="IPR055170">
    <property type="entry name" value="GFO_IDH_MocA-like_dom"/>
</dbReference>
<dbReference type="Proteomes" id="UP000324209">
    <property type="component" value="Chromosome"/>
</dbReference>
<dbReference type="GO" id="GO:0000166">
    <property type="term" value="F:nucleotide binding"/>
    <property type="evidence" value="ECO:0007669"/>
    <property type="project" value="InterPro"/>
</dbReference>